<keyword evidence="2" id="KW-1185">Reference proteome</keyword>
<proteinExistence type="predicted"/>
<comment type="caution">
    <text evidence="1">The sequence shown here is derived from an EMBL/GenBank/DDBJ whole genome shotgun (WGS) entry which is preliminary data.</text>
</comment>
<evidence type="ECO:0000313" key="2">
    <source>
        <dbReference type="Proteomes" id="UP001057452"/>
    </source>
</evidence>
<evidence type="ECO:0000313" key="1">
    <source>
        <dbReference type="EMBL" id="KAI4826151.1"/>
    </source>
</evidence>
<reference evidence="1" key="1">
    <citation type="submission" date="2022-05" db="EMBL/GenBank/DDBJ databases">
        <title>Chromosome-level genome of Chaenocephalus aceratus.</title>
        <authorList>
            <person name="Park H."/>
        </authorList>
    </citation>
    <scope>NUCLEOTIDE SEQUENCE</scope>
    <source>
        <strain evidence="1">KU_202001</strain>
    </source>
</reference>
<name>A0ACB9XHS9_CHAAC</name>
<gene>
    <name evidence="1" type="ORF">KUCAC02_021798</name>
</gene>
<protein>
    <submittedName>
        <fullName evidence="1">Uncharacterized protein</fullName>
    </submittedName>
</protein>
<dbReference type="Proteomes" id="UP001057452">
    <property type="component" value="Chromosome 6"/>
</dbReference>
<organism evidence="1 2">
    <name type="scientific">Chaenocephalus aceratus</name>
    <name type="common">Blackfin icefish</name>
    <name type="synonym">Chaenichthys aceratus</name>
    <dbReference type="NCBI Taxonomy" id="36190"/>
    <lineage>
        <taxon>Eukaryota</taxon>
        <taxon>Metazoa</taxon>
        <taxon>Chordata</taxon>
        <taxon>Craniata</taxon>
        <taxon>Vertebrata</taxon>
        <taxon>Euteleostomi</taxon>
        <taxon>Actinopterygii</taxon>
        <taxon>Neopterygii</taxon>
        <taxon>Teleostei</taxon>
        <taxon>Neoteleostei</taxon>
        <taxon>Acanthomorphata</taxon>
        <taxon>Eupercaria</taxon>
        <taxon>Perciformes</taxon>
        <taxon>Notothenioidei</taxon>
        <taxon>Channichthyidae</taxon>
        <taxon>Chaenocephalus</taxon>
    </lineage>
</organism>
<sequence length="1177" mass="129795">MDYSIDGAEEVEPERSSSPTETQSPVMDRNPSPPPNAGDGEEDGDLDAIGDTVYSKHWLFSTLTRLIHMVTEHSEVDSEGQMQLPDDDEEDLCRVWDMAMDKDVAGFLQEFKATDILLGVIAKSRCPRLTEICVGILGNIACFPDTCLTLSQNEDLGAVLLLLLGDTDPPTILETSRLLLTCVSQKDVCSLWLQRIRQQMSVRSNLLFVMCSSTNTDLLEKVGELVDKLFDLDEELMTSWITAQQNEEEKEGDGERHLEMASCLLEAAKQLRSESPNGLEVYLHTLQLLTTIDEGIQTFAAPDGPGKAVWEFVSDVVCEDLCQTKDLPVVLQEQKSILVQAFAVLQALYRCQEQWCDRSDISISLIGTVLRVLQYQSEGKDDATSRDATKDEQLQTLAEITAEFLADICIQIPQDTVADLVKEGHLTEKTALSAAGTLVPNFKTSFQHLQAMLSQVDPQMADVAGLPGVSCHRDQDEDRMFPASLPNFINEVGGLVKALKLFQENHVNLVHIESSKSKRRNSEFEIFVDCDSDHEQLNEIIQLLSSHVNVVDMDPPDNSCIEEEDMSNGFKDNVYRKRRKYFADLAMAYKHGDPIPRIEFTEEEVKTWGVVYRELNKLYPTHACREYLKNLPLLSKYCEFREDNIPQLEDVSRFLKERTGFTIRPVAGYLSPCDFLAGLAFRVFHCTQDTCHELLGHVPLLAEPSFAQFSQEIGLASLGASDDSVQKLATCYFFTVEFGQCKQEGQLRAYGAGLLSSISELKHALSGKARIMPFDPKVTSKQECIITTFQDVYFVSDSFEDAKVKMREFAKTIKRPFTIRYNPYTQSVDVLKDTPSINSVVEELRHELDIVGDALSRLNKQLGGANSYGQLGQGHVDDQPEPRFSDITALQHKAVRTLTGGGGHFVVVTENGEVFVCGQNNRGQLGLGHIADITTLQICPSLTQRSLKDPVVSVAAGLRHSLAVTVSGCVYQWGTGLCSHAKRALSPRPVPPHLSSTVPSLVPGLDQKNVNMVTAGLAHCVCLTEDGDLFLWGSNKHGQLTSTEPFLSSPTLVKRSLLGGEKVVLVCSGWTHIVAQTESRRVYTWGRGDYGQLGRQTCHHAERQMTGPSAGSGNTVVSLPAEVKVLCGATQGGVSSPGAGTNMGCVATVPRATSFSRSSSLVSDLFSLAAEPDTLWQ</sequence>
<dbReference type="EMBL" id="CM043790">
    <property type="protein sequence ID" value="KAI4826151.1"/>
    <property type="molecule type" value="Genomic_DNA"/>
</dbReference>
<accession>A0ACB9XHS9</accession>